<evidence type="ECO:0008006" key="5">
    <source>
        <dbReference type="Google" id="ProtNLM"/>
    </source>
</evidence>
<feature type="transmembrane region" description="Helical" evidence="2">
    <location>
        <begin position="84"/>
        <end position="104"/>
    </location>
</feature>
<dbReference type="AlphaFoldDB" id="A0A5C3QHQ5"/>
<evidence type="ECO:0000313" key="3">
    <source>
        <dbReference type="EMBL" id="TFL00660.1"/>
    </source>
</evidence>
<keyword evidence="2" id="KW-0812">Transmembrane</keyword>
<evidence type="ECO:0000313" key="4">
    <source>
        <dbReference type="Proteomes" id="UP000305067"/>
    </source>
</evidence>
<gene>
    <name evidence="3" type="ORF">BDV98DRAFT_569384</name>
</gene>
<keyword evidence="2" id="KW-0472">Membrane</keyword>
<dbReference type="Proteomes" id="UP000305067">
    <property type="component" value="Unassembled WGS sequence"/>
</dbReference>
<keyword evidence="2" id="KW-1133">Transmembrane helix</keyword>
<feature type="region of interest" description="Disordered" evidence="1">
    <location>
        <begin position="36"/>
        <end position="65"/>
    </location>
</feature>
<organism evidence="3 4">
    <name type="scientific">Pterulicium gracile</name>
    <dbReference type="NCBI Taxonomy" id="1884261"/>
    <lineage>
        <taxon>Eukaryota</taxon>
        <taxon>Fungi</taxon>
        <taxon>Dikarya</taxon>
        <taxon>Basidiomycota</taxon>
        <taxon>Agaricomycotina</taxon>
        <taxon>Agaricomycetes</taxon>
        <taxon>Agaricomycetidae</taxon>
        <taxon>Agaricales</taxon>
        <taxon>Pleurotineae</taxon>
        <taxon>Pterulaceae</taxon>
        <taxon>Pterulicium</taxon>
    </lineage>
</organism>
<evidence type="ECO:0000256" key="1">
    <source>
        <dbReference type="SAM" id="MobiDB-lite"/>
    </source>
</evidence>
<reference evidence="3 4" key="1">
    <citation type="journal article" date="2019" name="Nat. Ecol. Evol.">
        <title>Megaphylogeny resolves global patterns of mushroom evolution.</title>
        <authorList>
            <person name="Varga T."/>
            <person name="Krizsan K."/>
            <person name="Foldi C."/>
            <person name="Dima B."/>
            <person name="Sanchez-Garcia M."/>
            <person name="Sanchez-Ramirez S."/>
            <person name="Szollosi G.J."/>
            <person name="Szarkandi J.G."/>
            <person name="Papp V."/>
            <person name="Albert L."/>
            <person name="Andreopoulos W."/>
            <person name="Angelini C."/>
            <person name="Antonin V."/>
            <person name="Barry K.W."/>
            <person name="Bougher N.L."/>
            <person name="Buchanan P."/>
            <person name="Buyck B."/>
            <person name="Bense V."/>
            <person name="Catcheside P."/>
            <person name="Chovatia M."/>
            <person name="Cooper J."/>
            <person name="Damon W."/>
            <person name="Desjardin D."/>
            <person name="Finy P."/>
            <person name="Geml J."/>
            <person name="Haridas S."/>
            <person name="Hughes K."/>
            <person name="Justo A."/>
            <person name="Karasinski D."/>
            <person name="Kautmanova I."/>
            <person name="Kiss B."/>
            <person name="Kocsube S."/>
            <person name="Kotiranta H."/>
            <person name="LaButti K.M."/>
            <person name="Lechner B.E."/>
            <person name="Liimatainen K."/>
            <person name="Lipzen A."/>
            <person name="Lukacs Z."/>
            <person name="Mihaltcheva S."/>
            <person name="Morgado L.N."/>
            <person name="Niskanen T."/>
            <person name="Noordeloos M.E."/>
            <person name="Ohm R.A."/>
            <person name="Ortiz-Santana B."/>
            <person name="Ovrebo C."/>
            <person name="Racz N."/>
            <person name="Riley R."/>
            <person name="Savchenko A."/>
            <person name="Shiryaev A."/>
            <person name="Soop K."/>
            <person name="Spirin V."/>
            <person name="Szebenyi C."/>
            <person name="Tomsovsky M."/>
            <person name="Tulloss R.E."/>
            <person name="Uehling J."/>
            <person name="Grigoriev I.V."/>
            <person name="Vagvolgyi C."/>
            <person name="Papp T."/>
            <person name="Martin F.M."/>
            <person name="Miettinen O."/>
            <person name="Hibbett D.S."/>
            <person name="Nagy L.G."/>
        </authorList>
    </citation>
    <scope>NUCLEOTIDE SEQUENCE [LARGE SCALE GENOMIC DNA]</scope>
    <source>
        <strain evidence="3 4">CBS 309.79</strain>
    </source>
</reference>
<accession>A0A5C3QHQ5</accession>
<sequence>MSSASYTSIATLPAPVTARTHEHYNIVDDFFGGSTSRHDRHVESDSEALDSANHMPPPPAYAGEDDELPSYTVEPAEPVTLTMFLFKFGFLFPLFWIIGAFILLSPLRPPPQKINEEGLPAIWLPEKTEVERLEILERMRTVEVKWARRCLWALLSLFLAVFIACMAFWMFWKS</sequence>
<proteinExistence type="predicted"/>
<dbReference type="OrthoDB" id="3358294at2759"/>
<keyword evidence="4" id="KW-1185">Reference proteome</keyword>
<feature type="transmembrane region" description="Helical" evidence="2">
    <location>
        <begin position="150"/>
        <end position="172"/>
    </location>
</feature>
<protein>
    <recommendedName>
        <fullName evidence="5">Transmembrane protein</fullName>
    </recommendedName>
</protein>
<evidence type="ECO:0000256" key="2">
    <source>
        <dbReference type="SAM" id="Phobius"/>
    </source>
</evidence>
<name>A0A5C3QHQ5_9AGAR</name>
<dbReference type="EMBL" id="ML178828">
    <property type="protein sequence ID" value="TFL00660.1"/>
    <property type="molecule type" value="Genomic_DNA"/>
</dbReference>